<evidence type="ECO:0000313" key="1">
    <source>
        <dbReference type="EMBL" id="WGH21962.1"/>
    </source>
</evidence>
<gene>
    <name evidence="1" type="primary">81</name>
    <name evidence="1" type="ORF">SEA_TROGGLEHUMPER_81</name>
</gene>
<keyword evidence="2" id="KW-1185">Reference proteome</keyword>
<organism evidence="1 2">
    <name type="scientific">Rhodococcus phage Trogglehumper</name>
    <dbReference type="NCBI Taxonomy" id="3038381"/>
    <lineage>
        <taxon>Viruses</taxon>
        <taxon>Duplodnaviria</taxon>
        <taxon>Heunggongvirae</taxon>
        <taxon>Uroviricota</taxon>
        <taxon>Caudoviricetes</taxon>
        <taxon>Caudoviricetes incertae sedis</taxon>
        <taxon>Trogglehumpervirus</taxon>
        <taxon>Trogglehumpervirus trogglehumper</taxon>
    </lineage>
</organism>
<dbReference type="EMBL" id="OQ709222">
    <property type="protein sequence ID" value="WGH21962.1"/>
    <property type="molecule type" value="Genomic_DNA"/>
</dbReference>
<sequence length="118" mass="13238">MGCLWCGVPFDTSHVEPGSTPPSYCRRSHAQQMRKRRARLSNRPIITCPKPYKRGYGYRGHAITTAWKKGIGFYDCVCGAYHLTSVMDGTFDHSTPLAYYQAGLSNYLKGKSNDIPNT</sequence>
<reference evidence="1" key="1">
    <citation type="submission" date="2023-03" db="EMBL/GenBank/DDBJ databases">
        <authorList>
            <person name="Aguilar E."/>
            <person name="Antigua R."/>
            <person name="Antonino C."/>
            <person name="Bisram R."/>
            <person name="Chen J."/>
            <person name="Davilmar B."/>
            <person name="Del R.K."/>
            <person name="Germosen J."/>
            <person name="Hernandez J."/>
            <person name="Kelloggs L."/>
            <person name="Lema C."/>
            <person name="Li J."/>
            <person name="Melendez A."/>
            <person name="Mohammed I."/>
            <person name="Ryan A."/>
            <person name="Singh S."/>
            <person name="Tariq H."/>
            <person name="Golebiewska U.P."/>
            <person name="Russell D.A."/>
            <person name="Jacobs-Sera D."/>
            <person name="Hatfull G.F."/>
        </authorList>
    </citation>
    <scope>NUCLEOTIDE SEQUENCE</scope>
</reference>
<evidence type="ECO:0000313" key="2">
    <source>
        <dbReference type="Proteomes" id="UP001242841"/>
    </source>
</evidence>
<protein>
    <submittedName>
        <fullName evidence="1">Uncharacterized protein</fullName>
    </submittedName>
</protein>
<proteinExistence type="predicted"/>
<name>A0AAF0GPD6_9CAUD</name>
<accession>A0AAF0GPD6</accession>
<dbReference type="Proteomes" id="UP001242841">
    <property type="component" value="Segment"/>
</dbReference>